<keyword evidence="2" id="KW-0472">Membrane</keyword>
<dbReference type="AlphaFoldDB" id="A0A1Y0BZB7"/>
<evidence type="ECO:0000256" key="2">
    <source>
        <dbReference type="SAM" id="Phobius"/>
    </source>
</evidence>
<protein>
    <recommendedName>
        <fullName evidence="5">3-keto-disaccharide hydrolase domain-containing protein</fullName>
    </recommendedName>
</protein>
<dbReference type="OrthoDB" id="4722202at2"/>
<gene>
    <name evidence="3" type="ORF">BTO20_06370</name>
</gene>
<feature type="transmembrane region" description="Helical" evidence="2">
    <location>
        <begin position="61"/>
        <end position="85"/>
    </location>
</feature>
<evidence type="ECO:0000313" key="4">
    <source>
        <dbReference type="Proteomes" id="UP000195331"/>
    </source>
</evidence>
<keyword evidence="2" id="KW-0812">Transmembrane</keyword>
<evidence type="ECO:0000256" key="1">
    <source>
        <dbReference type="SAM" id="MobiDB-lite"/>
    </source>
</evidence>
<dbReference type="Proteomes" id="UP000195331">
    <property type="component" value="Chromosome"/>
</dbReference>
<name>A0A1Y0BZB7_9MYCO</name>
<dbReference type="EMBL" id="CP020809">
    <property type="protein sequence ID" value="ART68258.1"/>
    <property type="molecule type" value="Genomic_DNA"/>
</dbReference>
<accession>A0A1Y0BZB7</accession>
<dbReference type="RefSeq" id="WP_087074329.1">
    <property type="nucleotide sequence ID" value="NZ_CP020809.1"/>
</dbReference>
<keyword evidence="2" id="KW-1133">Transmembrane helix</keyword>
<feature type="region of interest" description="Disordered" evidence="1">
    <location>
        <begin position="1"/>
        <end position="39"/>
    </location>
</feature>
<proteinExistence type="predicted"/>
<evidence type="ECO:0008006" key="5">
    <source>
        <dbReference type="Google" id="ProtNLM"/>
    </source>
</evidence>
<organism evidence="3 4">
    <name type="scientific">Mycobacterium dioxanotrophicus</name>
    <dbReference type="NCBI Taxonomy" id="482462"/>
    <lineage>
        <taxon>Bacteria</taxon>
        <taxon>Bacillati</taxon>
        <taxon>Actinomycetota</taxon>
        <taxon>Actinomycetes</taxon>
        <taxon>Mycobacteriales</taxon>
        <taxon>Mycobacteriaceae</taxon>
        <taxon>Mycobacterium</taxon>
    </lineage>
</organism>
<reference evidence="3 4" key="1">
    <citation type="submission" date="2017-04" db="EMBL/GenBank/DDBJ databases">
        <title>Whole Genome Sequence of 1,4-Dioxane Degrading Bacterium Mycobacterium dioxanotrophicus PH-06.</title>
        <authorList>
            <person name="He Y."/>
        </authorList>
    </citation>
    <scope>NUCLEOTIDE SEQUENCE [LARGE SCALE GENOMIC DNA]</scope>
    <source>
        <strain evidence="3 4">PH-06</strain>
    </source>
</reference>
<evidence type="ECO:0000313" key="3">
    <source>
        <dbReference type="EMBL" id="ART68258.1"/>
    </source>
</evidence>
<dbReference type="KEGG" id="mdx:BTO20_06370"/>
<keyword evidence="4" id="KW-1185">Reference proteome</keyword>
<sequence>MTRFNPPPGWPVPPGWSPTPDWQPDPQWPPAPPGWQFWVDTPADAEKRTTPTSMPSGSHRWLVPVIVSLALCATVALVVVVVAVLPHRRDAGTVSPPTGSAQPTFMPDWPAPKSLRVDFRTWTAFGGIDTQFGDDGRSVVLDTHDTTDTWRTKWSGLAQPGPARCDLRMTGRVRDISHSDGVAGGFGIGLATLTPGDPATAALDGTAIQFDFGQQGFRTADYPGDTDHGLQPGRLDHDWHNVEIAIDANAHTLSIDGLQVSSVATGARCGNPVIRVWAGAAEFADFSFVVD</sequence>
<feature type="compositionally biased region" description="Pro residues" evidence="1">
    <location>
        <begin position="1"/>
        <end position="33"/>
    </location>
</feature>